<dbReference type="EMBL" id="RRZA01000093">
    <property type="protein sequence ID" value="MBE0459608.1"/>
    <property type="molecule type" value="Genomic_DNA"/>
</dbReference>
<sequence length="83" mass="9118">MKSSHANFSATIADLKQDPAGLIKNANDLAIAILNDNQLVAYLVSASAYERLVDEIDDYELAKIVARRREKVSTAVEVNIDDL</sequence>
<evidence type="ECO:0000313" key="3">
    <source>
        <dbReference type="Proteomes" id="UP000707245"/>
    </source>
</evidence>
<keyword evidence="3" id="KW-1185">Reference proteome</keyword>
<evidence type="ECO:0000313" key="2">
    <source>
        <dbReference type="EMBL" id="MBE0459608.1"/>
    </source>
</evidence>
<comment type="similarity">
    <text evidence="1">Belongs to the phD/YefM antitoxin family.</text>
</comment>
<dbReference type="SUPFAM" id="SSF143120">
    <property type="entry name" value="YefM-like"/>
    <property type="match status" value="1"/>
</dbReference>
<dbReference type="Proteomes" id="UP000707245">
    <property type="component" value="Unassembled WGS sequence"/>
</dbReference>
<name>A0ABR9FRZ7_9GAMM</name>
<evidence type="ECO:0000256" key="1">
    <source>
        <dbReference type="ARBA" id="ARBA00009981"/>
    </source>
</evidence>
<accession>A0ABR9FRZ7</accession>
<organism evidence="2 3">
    <name type="scientific">Pseudoalteromonas prydzensis</name>
    <dbReference type="NCBI Taxonomy" id="182141"/>
    <lineage>
        <taxon>Bacteria</taxon>
        <taxon>Pseudomonadati</taxon>
        <taxon>Pseudomonadota</taxon>
        <taxon>Gammaproteobacteria</taxon>
        <taxon>Alteromonadales</taxon>
        <taxon>Pseudoalteromonadaceae</taxon>
        <taxon>Pseudoalteromonas</taxon>
    </lineage>
</organism>
<comment type="caution">
    <text evidence="2">The sequence shown here is derived from an EMBL/GenBank/DDBJ whole genome shotgun (WGS) entry which is preliminary data.</text>
</comment>
<dbReference type="RefSeq" id="WP_064668083.1">
    <property type="nucleotide sequence ID" value="NZ_BDDT01000014.1"/>
</dbReference>
<dbReference type="GeneID" id="303293139"/>
<gene>
    <name evidence="2" type="ORF">EI167_19660</name>
</gene>
<dbReference type="InterPro" id="IPR036165">
    <property type="entry name" value="YefM-like_sf"/>
</dbReference>
<protein>
    <submittedName>
        <fullName evidence="2">Type II toxin-antitoxin system Phd/YefM family antitoxin</fullName>
    </submittedName>
</protein>
<reference evidence="2 3" key="1">
    <citation type="submission" date="2020-07" db="EMBL/GenBank/DDBJ databases">
        <title>Halophilic bacteria isolated from french cheeses.</title>
        <authorList>
            <person name="Kothe C.I."/>
            <person name="Farah-Kraiem B."/>
            <person name="Renault P."/>
            <person name="Dridi B."/>
        </authorList>
    </citation>
    <scope>NUCLEOTIDE SEQUENCE [LARGE SCALE GENOMIC DNA]</scope>
    <source>
        <strain evidence="2 3">FME14</strain>
    </source>
</reference>
<proteinExistence type="inferred from homology"/>